<dbReference type="SUPFAM" id="SSF81901">
    <property type="entry name" value="HCP-like"/>
    <property type="match status" value="2"/>
</dbReference>
<evidence type="ECO:0000313" key="8">
    <source>
        <dbReference type="Proteomes" id="UP000663879"/>
    </source>
</evidence>
<evidence type="ECO:0000256" key="5">
    <source>
        <dbReference type="ARBA" id="ARBA00037614"/>
    </source>
</evidence>
<keyword evidence="3" id="KW-0677">Repeat</keyword>
<dbReference type="Gene3D" id="1.25.40.10">
    <property type="entry name" value="Tetratricopeptide repeat domain"/>
    <property type="match status" value="1"/>
</dbReference>
<dbReference type="PANTHER" id="PTHR44554">
    <property type="entry name" value="LRP2-BINDING PROTEIN"/>
    <property type="match status" value="1"/>
</dbReference>
<dbReference type="GO" id="GO:0005737">
    <property type="term" value="C:cytoplasm"/>
    <property type="evidence" value="ECO:0007669"/>
    <property type="project" value="UniProtKB-SubCell"/>
</dbReference>
<comment type="subcellular location">
    <subcellularLocation>
        <location evidence="1">Cytoplasm</location>
    </subcellularLocation>
</comment>
<dbReference type="OrthoDB" id="2384430at2759"/>
<dbReference type="EMBL" id="CAJNOC010000499">
    <property type="protein sequence ID" value="CAF0768969.1"/>
    <property type="molecule type" value="Genomic_DNA"/>
</dbReference>
<proteinExistence type="predicted"/>
<protein>
    <recommendedName>
        <fullName evidence="6">LRP2-binding protein</fullName>
    </recommendedName>
</protein>
<evidence type="ECO:0000313" key="7">
    <source>
        <dbReference type="EMBL" id="CAF0768969.1"/>
    </source>
</evidence>
<dbReference type="InterPro" id="IPR006597">
    <property type="entry name" value="Sel1-like"/>
</dbReference>
<dbReference type="AlphaFoldDB" id="A0A813QJC3"/>
<evidence type="ECO:0000256" key="2">
    <source>
        <dbReference type="ARBA" id="ARBA00022490"/>
    </source>
</evidence>
<dbReference type="Proteomes" id="UP000663879">
    <property type="component" value="Unassembled WGS sequence"/>
</dbReference>
<dbReference type="InterPro" id="IPR052323">
    <property type="entry name" value="LRP2-binding"/>
</dbReference>
<gene>
    <name evidence="7" type="ORF">OXX778_LOCUS4846</name>
</gene>
<sequence length="469" mass="54502">MNPNDRKIPVQLVYVKKKNFGTASSPGPSISFESQIIRKVHQDMKIDDQDEIGSKDLIEDLKHCDSSFTNFQNGNVLILDSITMDFDKSHISTEKLPESYQNKYLDLIEDQIKSNENLTKAELYEKIEILLIERTNETDENNKKINPKQVIENRFILAQFYFDARRYRKAFNIFDAIKNSYFPAMYQLGIILYDDLLDKDETLDEDEKKNKPLLDEIDSEMAFRHPNKEKWKLGFEYMLEIANLPISEKNKRLVHRAQFNVGKAYFLGFGAKQSDKKTEEFWLKSCDDGSEFGCVNAMTYLAFFYSRKNDPEFFDLNKSYFWHNEACGNGSLESQGALGAMYYYGLGCRKDFEAAYECLTNSSERGNVFSMGLLCDYYYRNKFYVKAVDLAKKVANLNDIDKISDETNCLRNFISKGIGLACFTLGRCYDLGKGVKTDPETAKFYYKKSYLFDPDICQLYQNQTTYQLI</sequence>
<accession>A0A813QJC3</accession>
<dbReference type="PANTHER" id="PTHR44554:SF1">
    <property type="entry name" value="LRP2-BINDING PROTEIN"/>
    <property type="match status" value="1"/>
</dbReference>
<comment type="function">
    <text evidence="5">May act as an adapter that regulates LRP2 function.</text>
</comment>
<evidence type="ECO:0000256" key="4">
    <source>
        <dbReference type="ARBA" id="ARBA00022803"/>
    </source>
</evidence>
<evidence type="ECO:0000256" key="1">
    <source>
        <dbReference type="ARBA" id="ARBA00004496"/>
    </source>
</evidence>
<keyword evidence="4" id="KW-0802">TPR repeat</keyword>
<dbReference type="SMART" id="SM00671">
    <property type="entry name" value="SEL1"/>
    <property type="match status" value="5"/>
</dbReference>
<dbReference type="Pfam" id="PF08238">
    <property type="entry name" value="Sel1"/>
    <property type="match status" value="3"/>
</dbReference>
<evidence type="ECO:0000256" key="6">
    <source>
        <dbReference type="ARBA" id="ARBA00039954"/>
    </source>
</evidence>
<keyword evidence="8" id="KW-1185">Reference proteome</keyword>
<reference evidence="7" key="1">
    <citation type="submission" date="2021-02" db="EMBL/GenBank/DDBJ databases">
        <authorList>
            <person name="Nowell W R."/>
        </authorList>
    </citation>
    <scope>NUCLEOTIDE SEQUENCE</scope>
    <source>
        <strain evidence="7">Ploen Becks lab</strain>
    </source>
</reference>
<keyword evidence="2" id="KW-0963">Cytoplasm</keyword>
<dbReference type="InterPro" id="IPR011990">
    <property type="entry name" value="TPR-like_helical_dom_sf"/>
</dbReference>
<evidence type="ECO:0000256" key="3">
    <source>
        <dbReference type="ARBA" id="ARBA00022737"/>
    </source>
</evidence>
<comment type="caution">
    <text evidence="7">The sequence shown here is derived from an EMBL/GenBank/DDBJ whole genome shotgun (WGS) entry which is preliminary data.</text>
</comment>
<organism evidence="7 8">
    <name type="scientific">Brachionus calyciflorus</name>
    <dbReference type="NCBI Taxonomy" id="104777"/>
    <lineage>
        <taxon>Eukaryota</taxon>
        <taxon>Metazoa</taxon>
        <taxon>Spiralia</taxon>
        <taxon>Gnathifera</taxon>
        <taxon>Rotifera</taxon>
        <taxon>Eurotatoria</taxon>
        <taxon>Monogononta</taxon>
        <taxon>Pseudotrocha</taxon>
        <taxon>Ploima</taxon>
        <taxon>Brachionidae</taxon>
        <taxon>Brachionus</taxon>
    </lineage>
</organism>
<name>A0A813QJC3_9BILA</name>